<evidence type="ECO:0000256" key="6">
    <source>
        <dbReference type="ARBA" id="ARBA00022722"/>
    </source>
</evidence>
<dbReference type="InterPro" id="IPR047151">
    <property type="entry name" value="RNZ2-like"/>
</dbReference>
<accession>A0A1Z5KFK5</accession>
<dbReference type="OrthoDB" id="49577at2759"/>
<comment type="caution">
    <text evidence="11">The sequence shown here is derived from an EMBL/GenBank/DDBJ whole genome shotgun (WGS) entry which is preliminary data.</text>
</comment>
<keyword evidence="10" id="KW-0862">Zinc</keyword>
<organism evidence="11 12">
    <name type="scientific">Fistulifera solaris</name>
    <name type="common">Oleaginous diatom</name>
    <dbReference type="NCBI Taxonomy" id="1519565"/>
    <lineage>
        <taxon>Eukaryota</taxon>
        <taxon>Sar</taxon>
        <taxon>Stramenopiles</taxon>
        <taxon>Ochrophyta</taxon>
        <taxon>Bacillariophyta</taxon>
        <taxon>Bacillariophyceae</taxon>
        <taxon>Bacillariophycidae</taxon>
        <taxon>Naviculales</taxon>
        <taxon>Naviculaceae</taxon>
        <taxon>Fistulifera</taxon>
    </lineage>
</organism>
<keyword evidence="5" id="KW-0819">tRNA processing</keyword>
<dbReference type="PANTHER" id="PTHR12553">
    <property type="entry name" value="ZINC PHOSPHODIESTERASE ELAC PROTEIN 2"/>
    <property type="match status" value="1"/>
</dbReference>
<keyword evidence="7" id="KW-0479">Metal-binding</keyword>
<dbReference type="InParanoid" id="A0A1Z5KFK5"/>
<evidence type="ECO:0000256" key="3">
    <source>
        <dbReference type="ARBA" id="ARBA00007823"/>
    </source>
</evidence>
<comment type="cofactor">
    <cofactor evidence="2">
        <name>Zn(2+)</name>
        <dbReference type="ChEBI" id="CHEBI:29105"/>
    </cofactor>
</comment>
<evidence type="ECO:0000256" key="1">
    <source>
        <dbReference type="ARBA" id="ARBA00000402"/>
    </source>
</evidence>
<dbReference type="PANTHER" id="PTHR12553:SF49">
    <property type="entry name" value="ZINC PHOSPHODIESTERASE ELAC PROTEIN 2"/>
    <property type="match status" value="1"/>
</dbReference>
<protein>
    <recommendedName>
        <fullName evidence="4">ribonuclease Z</fullName>
        <ecNumber evidence="4">3.1.26.11</ecNumber>
    </recommendedName>
</protein>
<dbReference type="GO" id="GO:1990180">
    <property type="term" value="P:mitochondrial tRNA 3'-end processing"/>
    <property type="evidence" value="ECO:0007669"/>
    <property type="project" value="TreeGrafter"/>
</dbReference>
<evidence type="ECO:0000313" key="12">
    <source>
        <dbReference type="Proteomes" id="UP000198406"/>
    </source>
</evidence>
<evidence type="ECO:0000256" key="4">
    <source>
        <dbReference type="ARBA" id="ARBA00012477"/>
    </source>
</evidence>
<reference evidence="11 12" key="1">
    <citation type="journal article" date="2015" name="Plant Cell">
        <title>Oil accumulation by the oleaginous diatom Fistulifera solaris as revealed by the genome and transcriptome.</title>
        <authorList>
            <person name="Tanaka T."/>
            <person name="Maeda Y."/>
            <person name="Veluchamy A."/>
            <person name="Tanaka M."/>
            <person name="Abida H."/>
            <person name="Marechal E."/>
            <person name="Bowler C."/>
            <person name="Muto M."/>
            <person name="Sunaga Y."/>
            <person name="Tanaka M."/>
            <person name="Yoshino T."/>
            <person name="Taniguchi T."/>
            <person name="Fukuda Y."/>
            <person name="Nemoto M."/>
            <person name="Matsumoto M."/>
            <person name="Wong P.S."/>
            <person name="Aburatani S."/>
            <person name="Fujibuchi W."/>
        </authorList>
    </citation>
    <scope>NUCLEOTIDE SEQUENCE [LARGE SCALE GENOMIC DNA]</scope>
    <source>
        <strain evidence="11 12">JPCC DA0580</strain>
    </source>
</reference>
<name>A0A1Z5KFK5_FISSO</name>
<dbReference type="AlphaFoldDB" id="A0A1Z5KFK5"/>
<dbReference type="Gene3D" id="3.60.15.10">
    <property type="entry name" value="Ribonuclease Z/Hydroxyacylglutathione hydrolase-like"/>
    <property type="match status" value="1"/>
</dbReference>
<keyword evidence="8" id="KW-0255">Endonuclease</keyword>
<evidence type="ECO:0000256" key="7">
    <source>
        <dbReference type="ARBA" id="ARBA00022723"/>
    </source>
</evidence>
<proteinExistence type="inferred from homology"/>
<evidence type="ECO:0000256" key="2">
    <source>
        <dbReference type="ARBA" id="ARBA00001947"/>
    </source>
</evidence>
<dbReference type="EMBL" id="BDSP01000219">
    <property type="protein sequence ID" value="GAX25073.1"/>
    <property type="molecule type" value="Genomic_DNA"/>
</dbReference>
<dbReference type="GO" id="GO:0042781">
    <property type="term" value="F:3'-tRNA processing endoribonuclease activity"/>
    <property type="evidence" value="ECO:0007669"/>
    <property type="project" value="UniProtKB-EC"/>
</dbReference>
<dbReference type="GO" id="GO:0005739">
    <property type="term" value="C:mitochondrion"/>
    <property type="evidence" value="ECO:0007669"/>
    <property type="project" value="TreeGrafter"/>
</dbReference>
<keyword evidence="12" id="KW-1185">Reference proteome</keyword>
<dbReference type="Proteomes" id="UP000198406">
    <property type="component" value="Unassembled WGS sequence"/>
</dbReference>
<sequence length="502" mass="57453">MSHNNRIKYSLDVLVDGSEQSGPPTLFLSVQTKDDVIQANYAVVGLGDLLCRAAADQRYKLQQVRAVFVDQTVELMSLPSLLDVLYQAGREQVTVVSSLPRVESLIRTIHPYKQHPVVHTCQVPPETNCWWKVYQDEYILVHATRRSDRVLYLYTLLRWEETKSSSFLVLTSALLPHLRDLLQDLPLQDSRSFQVCALIVIFETKDVMMDALAWVPEHIPYYIVAPTSNNLLVRAQRLSQFFHDRNPTLFPLRLPAVGLSSRQLPTGTSLIFSSSRDEHKMVNRIEDIWRETIRPERQRWMEGLLSFAVEVEPTADENEISLDDDDDETEDTTTLRLLVLGTECAAPSPYRGASGYALLFPDDCTVVLEAGEGFVTQWYRYADGRSFNTIRLIWISHAHLDHYGGLVHLLKCIHASKTNHESPENKRRKLPSPYVVAGKKVLQYLLHMFHVPDEYYCGVEQSDIQQTRIIYESIAPIAFWEDVRVNHSCHQAYAETQRLASG</sequence>
<comment type="similarity">
    <text evidence="3">Belongs to the RNase Z family.</text>
</comment>
<evidence type="ECO:0000256" key="9">
    <source>
        <dbReference type="ARBA" id="ARBA00022801"/>
    </source>
</evidence>
<evidence type="ECO:0000313" key="11">
    <source>
        <dbReference type="EMBL" id="GAX25073.1"/>
    </source>
</evidence>
<evidence type="ECO:0000256" key="10">
    <source>
        <dbReference type="ARBA" id="ARBA00022833"/>
    </source>
</evidence>
<keyword evidence="6" id="KW-0540">Nuclease</keyword>
<dbReference type="InterPro" id="IPR036866">
    <property type="entry name" value="RibonucZ/Hydroxyglut_hydro"/>
</dbReference>
<evidence type="ECO:0000256" key="5">
    <source>
        <dbReference type="ARBA" id="ARBA00022694"/>
    </source>
</evidence>
<dbReference type="EC" id="3.1.26.11" evidence="4"/>
<dbReference type="SUPFAM" id="SSF56281">
    <property type="entry name" value="Metallo-hydrolase/oxidoreductase"/>
    <property type="match status" value="1"/>
</dbReference>
<dbReference type="GO" id="GO:0046872">
    <property type="term" value="F:metal ion binding"/>
    <property type="evidence" value="ECO:0007669"/>
    <property type="project" value="UniProtKB-KW"/>
</dbReference>
<keyword evidence="9" id="KW-0378">Hydrolase</keyword>
<comment type="catalytic activity">
    <reaction evidence="1">
        <text>Endonucleolytic cleavage of RNA, removing extra 3' nucleotides from tRNA precursor, generating 3' termini of tRNAs. A 3'-hydroxy group is left at the tRNA terminus and a 5'-phosphoryl group is left at the trailer molecule.</text>
        <dbReference type="EC" id="3.1.26.11"/>
    </reaction>
</comment>
<evidence type="ECO:0000256" key="8">
    <source>
        <dbReference type="ARBA" id="ARBA00022759"/>
    </source>
</evidence>
<gene>
    <name evidence="11" type="ORF">FisN_10Lh269</name>
</gene>